<sequence length="69" mass="7772">MKKIILFVTITSILSACQANYTGEYIEIGDSLTEYGKKCFKENQIPYHYEKGKLSVPEDAFDAVINTCS</sequence>
<dbReference type="PROSITE" id="PS51257">
    <property type="entry name" value="PROKAR_LIPOPROTEIN"/>
    <property type="match status" value="1"/>
</dbReference>
<proteinExistence type="predicted"/>
<gene>
    <name evidence="1" type="ORF">G4P54_17840</name>
</gene>
<evidence type="ECO:0000313" key="1">
    <source>
        <dbReference type="EMBL" id="QIW81507.1"/>
    </source>
</evidence>
<protein>
    <recommendedName>
        <fullName evidence="3">Lipoprotein</fullName>
    </recommendedName>
</protein>
<organism evidence="1 2">
    <name type="scientific">Bacillus tequilensis</name>
    <dbReference type="NCBI Taxonomy" id="227866"/>
    <lineage>
        <taxon>Bacteria</taxon>
        <taxon>Bacillati</taxon>
        <taxon>Bacillota</taxon>
        <taxon>Bacilli</taxon>
        <taxon>Bacillales</taxon>
        <taxon>Bacillaceae</taxon>
        <taxon>Bacillus</taxon>
    </lineage>
</organism>
<dbReference type="AlphaFoldDB" id="A0A6H0WPT9"/>
<evidence type="ECO:0008006" key="3">
    <source>
        <dbReference type="Google" id="ProtNLM"/>
    </source>
</evidence>
<dbReference type="Proteomes" id="UP000501914">
    <property type="component" value="Chromosome"/>
</dbReference>
<dbReference type="EMBL" id="CP048852">
    <property type="protein sequence ID" value="QIW81507.1"/>
    <property type="molecule type" value="Genomic_DNA"/>
</dbReference>
<evidence type="ECO:0000313" key="2">
    <source>
        <dbReference type="Proteomes" id="UP000501914"/>
    </source>
</evidence>
<keyword evidence="2" id="KW-1185">Reference proteome</keyword>
<dbReference type="KEGG" id="bteq:G4P54_17840"/>
<name>A0A6H0WPT9_9BACI</name>
<accession>A0A6H0WPT9</accession>
<dbReference type="RefSeq" id="WP_167873410.1">
    <property type="nucleotide sequence ID" value="NZ_CP048852.1"/>
</dbReference>
<reference evidence="1 2" key="1">
    <citation type="submission" date="2020-02" db="EMBL/GenBank/DDBJ databases">
        <title>Genome sequencing, annotation and comparative genomic analysis of Bacillus tequilensis EA-CB0015, an effective biological control agent against Pseudocercospora fijiensis in banana plants.</title>
        <authorList>
            <person name="Cuellar-Gaviria T.Z."/>
            <person name="Ju K.-S."/>
            <person name="Villegas-Escobar V."/>
        </authorList>
    </citation>
    <scope>NUCLEOTIDE SEQUENCE [LARGE SCALE GENOMIC DNA]</scope>
    <source>
        <strain evidence="1 2">EA-CB0015</strain>
    </source>
</reference>